<dbReference type="InterPro" id="IPR028082">
    <property type="entry name" value="Peripla_BP_I"/>
</dbReference>
<feature type="non-terminal residue" evidence="1">
    <location>
        <position position="1"/>
    </location>
</feature>
<gene>
    <name evidence="1" type="ORF">S06H3_22322</name>
</gene>
<name>X1N4I8_9ZZZZ</name>
<dbReference type="Gene3D" id="3.40.50.2300">
    <property type="match status" value="2"/>
</dbReference>
<sequence length="155" mass="16770">NAFVVGPGANFQFYYDIYGPMTEGLIGFGAWNRATSPAAAEFIDHFIDRWGLGLMDWWGGLFYYGALEFFAQAIEEAGTLDQAVIREVMATSTFDTVLGPTWFDMTAGGDGGGLLALECHPGQVGQWQDGVYEVIGPADKATADAIYPKPPFPTP</sequence>
<evidence type="ECO:0000313" key="1">
    <source>
        <dbReference type="EMBL" id="GAI13514.1"/>
    </source>
</evidence>
<reference evidence="1" key="1">
    <citation type="journal article" date="2014" name="Front. Microbiol.">
        <title>High frequency of phylogenetically diverse reductive dehalogenase-homologous genes in deep subseafloor sedimentary metagenomes.</title>
        <authorList>
            <person name="Kawai M."/>
            <person name="Futagami T."/>
            <person name="Toyoda A."/>
            <person name="Takaki Y."/>
            <person name="Nishi S."/>
            <person name="Hori S."/>
            <person name="Arai W."/>
            <person name="Tsubouchi T."/>
            <person name="Morono Y."/>
            <person name="Uchiyama I."/>
            <person name="Ito T."/>
            <person name="Fujiyama A."/>
            <person name="Inagaki F."/>
            <person name="Takami H."/>
        </authorList>
    </citation>
    <scope>NUCLEOTIDE SEQUENCE</scope>
    <source>
        <strain evidence="1">Expedition CK06-06</strain>
    </source>
</reference>
<accession>X1N4I8</accession>
<dbReference type="AlphaFoldDB" id="X1N4I8"/>
<proteinExistence type="predicted"/>
<dbReference type="EMBL" id="BARV01011903">
    <property type="protein sequence ID" value="GAI13514.1"/>
    <property type="molecule type" value="Genomic_DNA"/>
</dbReference>
<protein>
    <submittedName>
        <fullName evidence="1">Uncharacterized protein</fullName>
    </submittedName>
</protein>
<organism evidence="1">
    <name type="scientific">marine sediment metagenome</name>
    <dbReference type="NCBI Taxonomy" id="412755"/>
    <lineage>
        <taxon>unclassified sequences</taxon>
        <taxon>metagenomes</taxon>
        <taxon>ecological metagenomes</taxon>
    </lineage>
</organism>
<comment type="caution">
    <text evidence="1">The sequence shown here is derived from an EMBL/GenBank/DDBJ whole genome shotgun (WGS) entry which is preliminary data.</text>
</comment>
<dbReference type="SUPFAM" id="SSF53822">
    <property type="entry name" value="Periplasmic binding protein-like I"/>
    <property type="match status" value="1"/>
</dbReference>